<accession>A0ABW1X6H5</accession>
<dbReference type="Proteomes" id="UP001596266">
    <property type="component" value="Unassembled WGS sequence"/>
</dbReference>
<dbReference type="EMBL" id="JBHSUA010000021">
    <property type="protein sequence ID" value="MFC6397752.1"/>
    <property type="molecule type" value="Genomic_DNA"/>
</dbReference>
<reference evidence="2" key="1">
    <citation type="journal article" date="2019" name="Int. J. Syst. Evol. Microbiol.">
        <title>The Global Catalogue of Microorganisms (GCM) 10K type strain sequencing project: providing services to taxonomists for standard genome sequencing and annotation.</title>
        <authorList>
            <consortium name="The Broad Institute Genomics Platform"/>
            <consortium name="The Broad Institute Genome Sequencing Center for Infectious Disease"/>
            <person name="Wu L."/>
            <person name="Ma J."/>
        </authorList>
    </citation>
    <scope>NUCLEOTIDE SEQUENCE [LARGE SCALE GENOMIC DNA]</scope>
    <source>
        <strain evidence="2">CGMCC 1.15277</strain>
    </source>
</reference>
<gene>
    <name evidence="1" type="ORF">ACFP57_12270</name>
</gene>
<evidence type="ECO:0000313" key="2">
    <source>
        <dbReference type="Proteomes" id="UP001596266"/>
    </source>
</evidence>
<dbReference type="RefSeq" id="WP_343886081.1">
    <property type="nucleotide sequence ID" value="NZ_BAAAKI010000013.1"/>
</dbReference>
<keyword evidence="2" id="KW-1185">Reference proteome</keyword>
<sequence length="162" mass="17102">MKMRRKSEPEGVPAVLPLIIAEVVSEEHIVLTVNGRRIPAAPTTRNELGRAIGELVTRLHSPTRVEVHEVDGSVWADIITPAGPPADALTPPPAPRPLLVELTSDGFVPGEDVAIALILRHTSAAGNGTARALLDRAEKATVTGEVVLLGRISGTISIQRAD</sequence>
<protein>
    <submittedName>
        <fullName evidence="1">Uncharacterized protein</fullName>
    </submittedName>
</protein>
<proteinExistence type="predicted"/>
<evidence type="ECO:0000313" key="1">
    <source>
        <dbReference type="EMBL" id="MFC6397752.1"/>
    </source>
</evidence>
<organism evidence="1 2">
    <name type="scientific">Luteococcus sanguinis</name>
    <dbReference type="NCBI Taxonomy" id="174038"/>
    <lineage>
        <taxon>Bacteria</taxon>
        <taxon>Bacillati</taxon>
        <taxon>Actinomycetota</taxon>
        <taxon>Actinomycetes</taxon>
        <taxon>Propionibacteriales</taxon>
        <taxon>Propionibacteriaceae</taxon>
        <taxon>Luteococcus</taxon>
    </lineage>
</organism>
<comment type="caution">
    <text evidence="1">The sequence shown here is derived from an EMBL/GenBank/DDBJ whole genome shotgun (WGS) entry which is preliminary data.</text>
</comment>
<name>A0ABW1X6H5_9ACTN</name>